<evidence type="ECO:0000256" key="1">
    <source>
        <dbReference type="ARBA" id="ARBA00004202"/>
    </source>
</evidence>
<proteinExistence type="predicted"/>
<dbReference type="eggNOG" id="COG3845">
    <property type="taxonomic scope" value="Bacteria"/>
</dbReference>
<feature type="domain" description="ABC transporter" evidence="9">
    <location>
        <begin position="256"/>
        <end position="500"/>
    </location>
</feature>
<dbReference type="PROSITE" id="PS50893">
    <property type="entry name" value="ABC_TRANSPORTER_2"/>
    <property type="match status" value="2"/>
</dbReference>
<protein>
    <submittedName>
        <fullName evidence="10">ABC transporter related</fullName>
    </submittedName>
</protein>
<dbReference type="FunFam" id="3.40.50.300:FF:000127">
    <property type="entry name" value="Ribose import ATP-binding protein RbsA"/>
    <property type="match status" value="1"/>
</dbReference>
<evidence type="ECO:0000256" key="3">
    <source>
        <dbReference type="ARBA" id="ARBA00022475"/>
    </source>
</evidence>
<dbReference type="InterPro" id="IPR050107">
    <property type="entry name" value="ABC_carbohydrate_import_ATPase"/>
</dbReference>
<evidence type="ECO:0000313" key="11">
    <source>
        <dbReference type="Proteomes" id="UP000030661"/>
    </source>
</evidence>
<dbReference type="GO" id="GO:0016887">
    <property type="term" value="F:ATP hydrolysis activity"/>
    <property type="evidence" value="ECO:0007669"/>
    <property type="project" value="InterPro"/>
</dbReference>
<keyword evidence="7" id="KW-1278">Translocase</keyword>
<evidence type="ECO:0000256" key="6">
    <source>
        <dbReference type="ARBA" id="ARBA00022840"/>
    </source>
</evidence>
<dbReference type="GO" id="GO:0005886">
    <property type="term" value="C:plasma membrane"/>
    <property type="evidence" value="ECO:0007669"/>
    <property type="project" value="UniProtKB-SubCell"/>
</dbReference>
<gene>
    <name evidence="10" type="ORF">U27_04239</name>
</gene>
<dbReference type="SMART" id="SM00382">
    <property type="entry name" value="AAA"/>
    <property type="match status" value="1"/>
</dbReference>
<evidence type="ECO:0000256" key="7">
    <source>
        <dbReference type="ARBA" id="ARBA00022967"/>
    </source>
</evidence>
<keyword evidence="3" id="KW-1003">Cell membrane</keyword>
<dbReference type="InterPro" id="IPR017871">
    <property type="entry name" value="ABC_transporter-like_CS"/>
</dbReference>
<evidence type="ECO:0000313" key="10">
    <source>
        <dbReference type="EMBL" id="GAK57274.1"/>
    </source>
</evidence>
<keyword evidence="8" id="KW-0472">Membrane</keyword>
<dbReference type="Gene3D" id="3.40.50.300">
    <property type="entry name" value="P-loop containing nucleotide triphosphate hydrolases"/>
    <property type="match status" value="2"/>
</dbReference>
<reference evidence="10" key="1">
    <citation type="journal article" date="2015" name="PeerJ">
        <title>First genomic representation of candidate bacterial phylum KSB3 points to enhanced environmental sensing as a trigger of wastewater bulking.</title>
        <authorList>
            <person name="Sekiguchi Y."/>
            <person name="Ohashi A."/>
            <person name="Parks D.H."/>
            <person name="Yamauchi T."/>
            <person name="Tyson G.W."/>
            <person name="Hugenholtz P."/>
        </authorList>
    </citation>
    <scope>NUCLEOTIDE SEQUENCE [LARGE SCALE GENOMIC DNA]</scope>
</reference>
<dbReference type="InterPro" id="IPR003439">
    <property type="entry name" value="ABC_transporter-like_ATP-bd"/>
</dbReference>
<dbReference type="CDD" id="cd03216">
    <property type="entry name" value="ABC_Carb_Monos_I"/>
    <property type="match status" value="1"/>
</dbReference>
<dbReference type="PANTHER" id="PTHR43790">
    <property type="entry name" value="CARBOHYDRATE TRANSPORT ATP-BINDING PROTEIN MG119-RELATED"/>
    <property type="match status" value="1"/>
</dbReference>
<evidence type="ECO:0000256" key="8">
    <source>
        <dbReference type="ARBA" id="ARBA00023136"/>
    </source>
</evidence>
<feature type="domain" description="ABC transporter" evidence="9">
    <location>
        <begin position="4"/>
        <end position="239"/>
    </location>
</feature>
<dbReference type="AlphaFoldDB" id="A0A081BY69"/>
<dbReference type="Proteomes" id="UP000030661">
    <property type="component" value="Unassembled WGS sequence"/>
</dbReference>
<evidence type="ECO:0000259" key="9">
    <source>
        <dbReference type="PROSITE" id="PS50893"/>
    </source>
</evidence>
<dbReference type="CDD" id="cd03215">
    <property type="entry name" value="ABC_Carb_Monos_II"/>
    <property type="match status" value="1"/>
</dbReference>
<dbReference type="PANTHER" id="PTHR43790:SF4">
    <property type="entry name" value="GUANOSINE IMPORT ATP-BINDING PROTEIN NUPO"/>
    <property type="match status" value="1"/>
</dbReference>
<keyword evidence="4" id="KW-0677">Repeat</keyword>
<dbReference type="Pfam" id="PF00005">
    <property type="entry name" value="ABC_tran"/>
    <property type="match status" value="2"/>
</dbReference>
<dbReference type="SUPFAM" id="SSF52540">
    <property type="entry name" value="P-loop containing nucleoside triphosphate hydrolases"/>
    <property type="match status" value="2"/>
</dbReference>
<dbReference type="InterPro" id="IPR027417">
    <property type="entry name" value="P-loop_NTPase"/>
</dbReference>
<accession>A0A081BY69</accession>
<evidence type="ECO:0000256" key="5">
    <source>
        <dbReference type="ARBA" id="ARBA00022741"/>
    </source>
</evidence>
<dbReference type="STRING" id="1499967.U27_04239"/>
<dbReference type="InterPro" id="IPR003593">
    <property type="entry name" value="AAA+_ATPase"/>
</dbReference>
<evidence type="ECO:0000256" key="2">
    <source>
        <dbReference type="ARBA" id="ARBA00022448"/>
    </source>
</evidence>
<keyword evidence="5" id="KW-0547">Nucleotide-binding</keyword>
<dbReference type="EMBL" id="DF820465">
    <property type="protein sequence ID" value="GAK57274.1"/>
    <property type="molecule type" value="Genomic_DNA"/>
</dbReference>
<sequence>MNAVELQQISKRFGPVTANDAIDLEVKRGEIHCLLGENGAGKTTLMKILFGLYARDAGKIFINSQETEIHTPKDAIALGIGMIHQHFMLVNRLTAAENIVAGQEPKKGLFLDLKRARQQVAELSQRYGLKVNPQIKIEDISVGEQQRVEILKTLYRQAEILILDEPTAVLTPQEVEELFYVLQKLKDDGKTIIFITHKLKETMAISDRITVLRDGKKVGTVRTAETNPQELARMMVGREVILRVTKADNPPGQVIFEAQHLYAVNKKSNVRLKDITLSLRQGEIVGIAGVEGNGQLELEEVFMGLRAIERGQILLHNRQIQAVGTAGRRASGLAHIPSDRLRRGLIPTFNLEKNMILGFEWHPPFARHGILSQRTITRFCRKRISDFQIRCSHSQEQMTSLSGGNQQKVILARELSGEPQVIIAAQPTRGVDVGAIEYIHNLLLTMRAQGKAILLISAELDELKSLSDRILVLYEGAIIAEGKAKEFTEQELGLLMAGHRKEVM</sequence>
<dbReference type="HOGENOM" id="CLU_000604_92_0_0"/>
<evidence type="ECO:0000256" key="4">
    <source>
        <dbReference type="ARBA" id="ARBA00022737"/>
    </source>
</evidence>
<dbReference type="GO" id="GO:0005524">
    <property type="term" value="F:ATP binding"/>
    <property type="evidence" value="ECO:0007669"/>
    <property type="project" value="UniProtKB-KW"/>
</dbReference>
<keyword evidence="2" id="KW-0813">Transport</keyword>
<keyword evidence="11" id="KW-1185">Reference proteome</keyword>
<name>A0A081BY69_VECG1</name>
<keyword evidence="6" id="KW-0067">ATP-binding</keyword>
<organism evidence="10">
    <name type="scientific">Vecturithrix granuli</name>
    <dbReference type="NCBI Taxonomy" id="1499967"/>
    <lineage>
        <taxon>Bacteria</taxon>
        <taxon>Candidatus Moduliflexota</taxon>
        <taxon>Candidatus Vecturitrichia</taxon>
        <taxon>Candidatus Vecturitrichales</taxon>
        <taxon>Candidatus Vecturitrichaceae</taxon>
        <taxon>Candidatus Vecturithrix</taxon>
    </lineage>
</organism>
<comment type="subcellular location">
    <subcellularLocation>
        <location evidence="1">Cell membrane</location>
        <topology evidence="1">Peripheral membrane protein</topology>
    </subcellularLocation>
</comment>
<dbReference type="PROSITE" id="PS00211">
    <property type="entry name" value="ABC_TRANSPORTER_1"/>
    <property type="match status" value="2"/>
</dbReference>